<dbReference type="Gene3D" id="2.60.120.10">
    <property type="entry name" value="Jelly Rolls"/>
    <property type="match status" value="1"/>
</dbReference>
<proteinExistence type="predicted"/>
<evidence type="ECO:0000313" key="2">
    <source>
        <dbReference type="EMBL" id="GIG06412.1"/>
    </source>
</evidence>
<accession>A0A8J3KUE6</accession>
<sequence length="137" mass="15296">MDPADNRSTSVLTMLNQRLLPTTPQPVDVMTLLVEIPPGGKGLPPHRHSGPIFGYMIEGEMLFELEGEPERVIRAGEAFFEPGGDVIHYQDGNNLPDATSRFVVVMHCVPGQPMLTYVDDEELERRRDRRAPRQSGS</sequence>
<dbReference type="PANTHER" id="PTHR38599:SF1">
    <property type="entry name" value="CUPIN DOMAIN PROTEIN (AFU_ORTHOLOGUE AFUA_3G13620)"/>
    <property type="match status" value="1"/>
</dbReference>
<dbReference type="InterPro" id="IPR014710">
    <property type="entry name" value="RmlC-like_jellyroll"/>
</dbReference>
<dbReference type="AlphaFoldDB" id="A0A8J3KUE6"/>
<dbReference type="RefSeq" id="WP_203692793.1">
    <property type="nucleotide sequence ID" value="NZ_BAAALC010000028.1"/>
</dbReference>
<keyword evidence="3" id="KW-1185">Reference proteome</keyword>
<dbReference type="PANTHER" id="PTHR38599">
    <property type="entry name" value="CUPIN DOMAIN PROTEIN (AFU_ORTHOLOGUE AFUA_3G13620)"/>
    <property type="match status" value="1"/>
</dbReference>
<feature type="domain" description="Cupin type-2" evidence="1">
    <location>
        <begin position="33"/>
        <end position="89"/>
    </location>
</feature>
<comment type="caution">
    <text evidence="2">The sequence shown here is derived from an EMBL/GenBank/DDBJ whole genome shotgun (WGS) entry which is preliminary data.</text>
</comment>
<dbReference type="CDD" id="cd02234">
    <property type="entry name" value="cupin_BLR7677-like"/>
    <property type="match status" value="1"/>
</dbReference>
<name>A0A8J3KUE6_9ACTN</name>
<evidence type="ECO:0000313" key="3">
    <source>
        <dbReference type="Proteomes" id="UP000630887"/>
    </source>
</evidence>
<reference evidence="2 3" key="1">
    <citation type="submission" date="2021-01" db="EMBL/GenBank/DDBJ databases">
        <title>Whole genome shotgun sequence of Catellatospora coxensis NBRC 107359.</title>
        <authorList>
            <person name="Komaki H."/>
            <person name="Tamura T."/>
        </authorList>
    </citation>
    <scope>NUCLEOTIDE SEQUENCE [LARGE SCALE GENOMIC DNA]</scope>
    <source>
        <strain evidence="2 3">NBRC 107359</strain>
    </source>
</reference>
<gene>
    <name evidence="2" type="ORF">Cco03nite_31120</name>
</gene>
<dbReference type="InterPro" id="IPR013096">
    <property type="entry name" value="Cupin_2"/>
</dbReference>
<dbReference type="InterPro" id="IPR011051">
    <property type="entry name" value="RmlC_Cupin_sf"/>
</dbReference>
<dbReference type="EMBL" id="BONI01000023">
    <property type="protein sequence ID" value="GIG06412.1"/>
    <property type="molecule type" value="Genomic_DNA"/>
</dbReference>
<dbReference type="Pfam" id="PF07883">
    <property type="entry name" value="Cupin_2"/>
    <property type="match status" value="1"/>
</dbReference>
<organism evidence="2 3">
    <name type="scientific">Catellatospora coxensis</name>
    <dbReference type="NCBI Taxonomy" id="310354"/>
    <lineage>
        <taxon>Bacteria</taxon>
        <taxon>Bacillati</taxon>
        <taxon>Actinomycetota</taxon>
        <taxon>Actinomycetes</taxon>
        <taxon>Micromonosporales</taxon>
        <taxon>Micromonosporaceae</taxon>
        <taxon>Catellatospora</taxon>
    </lineage>
</organism>
<evidence type="ECO:0000259" key="1">
    <source>
        <dbReference type="Pfam" id="PF07883"/>
    </source>
</evidence>
<dbReference type="Proteomes" id="UP000630887">
    <property type="component" value="Unassembled WGS sequence"/>
</dbReference>
<protein>
    <submittedName>
        <fullName evidence="2">Cupin</fullName>
    </submittedName>
</protein>
<dbReference type="SUPFAM" id="SSF51182">
    <property type="entry name" value="RmlC-like cupins"/>
    <property type="match status" value="1"/>
</dbReference>